<dbReference type="GO" id="GO:0042795">
    <property type="term" value="P:snRNA transcription by RNA polymerase II"/>
    <property type="evidence" value="ECO:0007669"/>
    <property type="project" value="TreeGrafter"/>
</dbReference>
<comment type="subcellular location">
    <subcellularLocation>
        <location evidence="1">Nucleus</location>
    </subcellularLocation>
</comment>
<keyword evidence="4" id="KW-0238">DNA-binding</keyword>
<dbReference type="AlphaFoldDB" id="A0AAV3PEN0"/>
<keyword evidence="3" id="KW-0805">Transcription regulation</keyword>
<evidence type="ECO:0000313" key="7">
    <source>
        <dbReference type="EMBL" id="GAA0150139.1"/>
    </source>
</evidence>
<keyword evidence="6" id="KW-0539">Nucleus</keyword>
<dbReference type="GO" id="GO:0003681">
    <property type="term" value="F:bent DNA binding"/>
    <property type="evidence" value="ECO:0007669"/>
    <property type="project" value="TreeGrafter"/>
</dbReference>
<protein>
    <submittedName>
        <fullName evidence="7">General transcription factor</fullName>
    </submittedName>
</protein>
<keyword evidence="8" id="KW-1185">Reference proteome</keyword>
<evidence type="ECO:0000256" key="5">
    <source>
        <dbReference type="ARBA" id="ARBA00023163"/>
    </source>
</evidence>
<evidence type="ECO:0000256" key="4">
    <source>
        <dbReference type="ARBA" id="ARBA00023125"/>
    </source>
</evidence>
<dbReference type="EMBL" id="BAABME010001534">
    <property type="protein sequence ID" value="GAA0150139.1"/>
    <property type="molecule type" value="Genomic_DNA"/>
</dbReference>
<evidence type="ECO:0000256" key="2">
    <source>
        <dbReference type="ARBA" id="ARBA00010410"/>
    </source>
</evidence>
<dbReference type="Proteomes" id="UP001454036">
    <property type="component" value="Unassembled WGS sequence"/>
</dbReference>
<evidence type="ECO:0000313" key="8">
    <source>
        <dbReference type="Proteomes" id="UP001454036"/>
    </source>
</evidence>
<sequence length="450" mass="51245">MQQNTVPEEAVGDNAYLPIPRGGPIFVPDMVSPLTKVSDCELAIFQELQNLEGELDGDDAIHSQADEISVDELKIITEEELVDKALKEVESTVNVGGEGSGNGLDGVGSESTKSLQIAVYDGKKPKRQVKRKSHGLDESYMAKVEELARIKQQQDEDKRAAKLHSFNGSLIDQGRGTISMDKSLKMTSLRGTNSTKAKTSNAREHVQVHYPEVVLCIEVYHNHRAKGKAQEFLVLGRQLLTEVRDRIYCLTDEIMNKAGQSDPSGYFLIEDVFCNDLREPLATDYSRPIIDWLKNSKDEAQEKWDCIMSGELHQKQKALLGSVTGLQLPKFRTMDMKKTRFCDLRFRLGAGYLYCHQGDCKHMIVIRDMRLIHPEDVQNRAAYPLVTYQSKLRFHKCSVCKIFKAQKFTVDDKWSPENPCYFCDLCYYMLHYVDGALHYNDFSVYDYFHE</sequence>
<reference evidence="7 8" key="1">
    <citation type="submission" date="2024-01" db="EMBL/GenBank/DDBJ databases">
        <title>The complete chloroplast genome sequence of Lithospermum erythrorhizon: insights into the phylogenetic relationship among Boraginaceae species and the maternal lineages of purple gromwells.</title>
        <authorList>
            <person name="Okada T."/>
            <person name="Watanabe K."/>
        </authorList>
    </citation>
    <scope>NUCLEOTIDE SEQUENCE [LARGE SCALE GENOMIC DNA]</scope>
</reference>
<name>A0AAV3PEN0_LITER</name>
<dbReference type="InterPro" id="IPR022042">
    <property type="entry name" value="snRNA-activating_su3"/>
</dbReference>
<organism evidence="7 8">
    <name type="scientific">Lithospermum erythrorhizon</name>
    <name type="common">Purple gromwell</name>
    <name type="synonym">Lithospermum officinale var. erythrorhizon</name>
    <dbReference type="NCBI Taxonomy" id="34254"/>
    <lineage>
        <taxon>Eukaryota</taxon>
        <taxon>Viridiplantae</taxon>
        <taxon>Streptophyta</taxon>
        <taxon>Embryophyta</taxon>
        <taxon>Tracheophyta</taxon>
        <taxon>Spermatophyta</taxon>
        <taxon>Magnoliopsida</taxon>
        <taxon>eudicotyledons</taxon>
        <taxon>Gunneridae</taxon>
        <taxon>Pentapetalae</taxon>
        <taxon>asterids</taxon>
        <taxon>lamiids</taxon>
        <taxon>Boraginales</taxon>
        <taxon>Boraginaceae</taxon>
        <taxon>Boraginoideae</taxon>
        <taxon>Lithospermeae</taxon>
        <taxon>Lithospermum</taxon>
    </lineage>
</organism>
<dbReference type="GO" id="GO:0001006">
    <property type="term" value="F:RNA polymerase III type 3 promoter sequence-specific DNA binding"/>
    <property type="evidence" value="ECO:0007669"/>
    <property type="project" value="TreeGrafter"/>
</dbReference>
<dbReference type="GO" id="GO:0005634">
    <property type="term" value="C:nucleus"/>
    <property type="evidence" value="ECO:0007669"/>
    <property type="project" value="UniProtKB-SubCell"/>
</dbReference>
<accession>A0AAV3PEN0</accession>
<evidence type="ECO:0000256" key="6">
    <source>
        <dbReference type="ARBA" id="ARBA00023242"/>
    </source>
</evidence>
<proteinExistence type="inferred from homology"/>
<comment type="similarity">
    <text evidence="2">Belongs to the SNAPC3/SRD2 family.</text>
</comment>
<dbReference type="GO" id="GO:0019185">
    <property type="term" value="C:snRNA-activating protein complex"/>
    <property type="evidence" value="ECO:0007669"/>
    <property type="project" value="TreeGrafter"/>
</dbReference>
<dbReference type="GO" id="GO:0042796">
    <property type="term" value="P:snRNA transcription by RNA polymerase III"/>
    <property type="evidence" value="ECO:0007669"/>
    <property type="project" value="TreeGrafter"/>
</dbReference>
<keyword evidence="5" id="KW-0804">Transcription</keyword>
<dbReference type="PANTHER" id="PTHR13421">
    <property type="entry name" value="SNRNA-ACTIVATING PROTEIN COMPLEX SUBUNIT 3"/>
    <property type="match status" value="1"/>
</dbReference>
<dbReference type="GO" id="GO:0001046">
    <property type="term" value="F:core promoter sequence-specific DNA binding"/>
    <property type="evidence" value="ECO:0007669"/>
    <property type="project" value="TreeGrafter"/>
</dbReference>
<evidence type="ECO:0000256" key="3">
    <source>
        <dbReference type="ARBA" id="ARBA00023015"/>
    </source>
</evidence>
<dbReference type="Pfam" id="PF12251">
    <property type="entry name" value="SNAPC3"/>
    <property type="match status" value="1"/>
</dbReference>
<evidence type="ECO:0000256" key="1">
    <source>
        <dbReference type="ARBA" id="ARBA00004123"/>
    </source>
</evidence>
<dbReference type="GO" id="GO:0000978">
    <property type="term" value="F:RNA polymerase II cis-regulatory region sequence-specific DNA binding"/>
    <property type="evidence" value="ECO:0007669"/>
    <property type="project" value="TreeGrafter"/>
</dbReference>
<gene>
    <name evidence="7" type="ORF">LIER_09146</name>
</gene>
<comment type="caution">
    <text evidence="7">The sequence shown here is derived from an EMBL/GenBank/DDBJ whole genome shotgun (WGS) entry which is preliminary data.</text>
</comment>
<dbReference type="PANTHER" id="PTHR13421:SF16">
    <property type="entry name" value="SNRNA-ACTIVATING PROTEIN COMPLEX SUBUNIT 3"/>
    <property type="match status" value="1"/>
</dbReference>